<dbReference type="RefSeq" id="WP_110747791.1">
    <property type="nucleotide sequence ID" value="NZ_QJTF01000001.1"/>
</dbReference>
<dbReference type="OrthoDB" id="4427992at2"/>
<gene>
    <name evidence="2" type="ORF">C7477_101189</name>
</gene>
<dbReference type="EMBL" id="QJTF01000001">
    <property type="protein sequence ID" value="PYE90516.1"/>
    <property type="molecule type" value="Genomic_DNA"/>
</dbReference>
<dbReference type="PANTHER" id="PTHR34703">
    <property type="entry name" value="ANTIPORTER SUBUNIT MNHG2-RELATED"/>
    <property type="match status" value="1"/>
</dbReference>
<proteinExistence type="predicted"/>
<feature type="transmembrane region" description="Helical" evidence="1">
    <location>
        <begin position="12"/>
        <end position="34"/>
    </location>
</feature>
<keyword evidence="1" id="KW-0472">Membrane</keyword>
<reference evidence="2 3" key="1">
    <citation type="submission" date="2018-06" db="EMBL/GenBank/DDBJ databases">
        <title>Genomic Encyclopedia of Type Strains, Phase III (KMG-III): the genomes of soil and plant-associated and newly described type strains.</title>
        <authorList>
            <person name="Whitman W."/>
        </authorList>
    </citation>
    <scope>NUCLEOTIDE SEQUENCE [LARGE SCALE GENOMIC DNA]</scope>
    <source>
        <strain evidence="2 3">ORS 1419</strain>
    </source>
</reference>
<feature type="transmembrane region" description="Helical" evidence="1">
    <location>
        <begin position="77"/>
        <end position="99"/>
    </location>
</feature>
<dbReference type="Pfam" id="PF03334">
    <property type="entry name" value="PhaG_MnhG_YufB"/>
    <property type="match status" value="1"/>
</dbReference>
<organism evidence="2 3">
    <name type="scientific">Phyllobacterium leguminum</name>
    <dbReference type="NCBI Taxonomy" id="314237"/>
    <lineage>
        <taxon>Bacteria</taxon>
        <taxon>Pseudomonadati</taxon>
        <taxon>Pseudomonadota</taxon>
        <taxon>Alphaproteobacteria</taxon>
        <taxon>Hyphomicrobiales</taxon>
        <taxon>Phyllobacteriaceae</taxon>
        <taxon>Phyllobacterium</taxon>
    </lineage>
</organism>
<dbReference type="GO" id="GO:0015385">
    <property type="term" value="F:sodium:proton antiporter activity"/>
    <property type="evidence" value="ECO:0007669"/>
    <property type="project" value="TreeGrafter"/>
</dbReference>
<dbReference type="Proteomes" id="UP000247454">
    <property type="component" value="Unassembled WGS sequence"/>
</dbReference>
<evidence type="ECO:0000313" key="3">
    <source>
        <dbReference type="Proteomes" id="UP000247454"/>
    </source>
</evidence>
<dbReference type="AlphaFoldDB" id="A0A318TLY2"/>
<keyword evidence="1" id="KW-0812">Transmembrane</keyword>
<comment type="caution">
    <text evidence="2">The sequence shown here is derived from an EMBL/GenBank/DDBJ whole genome shotgun (WGS) entry which is preliminary data.</text>
</comment>
<evidence type="ECO:0000313" key="2">
    <source>
        <dbReference type="EMBL" id="PYE90516.1"/>
    </source>
</evidence>
<evidence type="ECO:0000256" key="1">
    <source>
        <dbReference type="SAM" id="Phobius"/>
    </source>
</evidence>
<keyword evidence="3" id="KW-1185">Reference proteome</keyword>
<dbReference type="PANTHER" id="PTHR34703:SF1">
    <property type="entry name" value="ANTIPORTER SUBUNIT MNHG2-RELATED"/>
    <property type="match status" value="1"/>
</dbReference>
<protein>
    <submittedName>
        <fullName evidence="2">Multisubunit potassium/proton antiporter PhaG subunit</fullName>
    </submittedName>
</protein>
<dbReference type="NCBIfam" id="TIGR01300">
    <property type="entry name" value="CPA3_mnhG_phaG"/>
    <property type="match status" value="1"/>
</dbReference>
<accession>A0A318TLY2</accession>
<dbReference type="InterPro" id="IPR005133">
    <property type="entry name" value="PhaG_MnhG_YufB"/>
</dbReference>
<feature type="transmembrane region" description="Helical" evidence="1">
    <location>
        <begin position="46"/>
        <end position="65"/>
    </location>
</feature>
<sequence>MNDVAGLPLWAALLISLLLLAGAAFMLMGAIGLLRFKTFYERLHAPAMGTSLGAGGVLTASIIFFSARDGRLALHDVLLGIFIMITTPVTLMLLTRAALHRDPPEKRARVRKRRKRSG</sequence>
<name>A0A318TLY2_9HYPH</name>
<keyword evidence="1" id="KW-1133">Transmembrane helix</keyword>